<dbReference type="PANTHER" id="PTHR30457:SF0">
    <property type="entry name" value="PHOSPHATASE, PUTATIVE (AFU_ORTHOLOGUE AFUA_4G01070)-RELATED"/>
    <property type="match status" value="1"/>
</dbReference>
<keyword evidence="5 6" id="KW-0378">Hydrolase</keyword>
<dbReference type="Gene3D" id="3.40.1210.10">
    <property type="entry name" value="Survival protein SurE-like phosphatase/nucleotidase"/>
    <property type="match status" value="1"/>
</dbReference>
<sequence>MKVLLTNDDGIRAPGLRALYAALREAGHTVWVVAPMRQQSGVGHSLTVFEPVRSMDIVEPEFRGTGIFGTPTDCVKLALGRLLPERPDMVISGINAGPNVGPDILYSGTVGAATEAAHEDLPSMAVSHDTNGGPETDPLPQARHAVALAERVDWPRLGRRRVLNVNYPARPLDKALGLRVCVQTSAVWKNTYLERKDPRGAPYWWLEGEIPPETIEPQSDKDLLSQGYITLTPLCFEFTDRHGLAALEGMELGGK</sequence>
<dbReference type="Pfam" id="PF01975">
    <property type="entry name" value="SurE"/>
    <property type="match status" value="1"/>
</dbReference>
<proteinExistence type="inferred from homology"/>
<feature type="binding site" evidence="6">
    <location>
        <position position="95"/>
    </location>
    <ligand>
        <name>a divalent metal cation</name>
        <dbReference type="ChEBI" id="CHEBI:60240"/>
    </ligand>
</feature>
<dbReference type="EMBL" id="FNBX01000020">
    <property type="protein sequence ID" value="SDF94852.1"/>
    <property type="molecule type" value="Genomic_DNA"/>
</dbReference>
<dbReference type="NCBIfam" id="TIGR00087">
    <property type="entry name" value="surE"/>
    <property type="match status" value="1"/>
</dbReference>
<comment type="cofactor">
    <cofactor evidence="6">
        <name>a divalent metal cation</name>
        <dbReference type="ChEBI" id="CHEBI:60240"/>
    </cofactor>
    <text evidence="6">Binds 1 divalent metal cation per subunit.</text>
</comment>
<accession>A0A1G7Q8K1</accession>
<organism evidence="8 9">
    <name type="scientific">Desulfovibrio legallii</name>
    <dbReference type="NCBI Taxonomy" id="571438"/>
    <lineage>
        <taxon>Bacteria</taxon>
        <taxon>Pseudomonadati</taxon>
        <taxon>Thermodesulfobacteriota</taxon>
        <taxon>Desulfovibrionia</taxon>
        <taxon>Desulfovibrionales</taxon>
        <taxon>Desulfovibrionaceae</taxon>
        <taxon>Desulfovibrio</taxon>
    </lineage>
</organism>
<feature type="domain" description="Survival protein SurE-like phosphatase/nucleotidase" evidence="7">
    <location>
        <begin position="3"/>
        <end position="189"/>
    </location>
</feature>
<evidence type="ECO:0000256" key="4">
    <source>
        <dbReference type="ARBA" id="ARBA00022741"/>
    </source>
</evidence>
<keyword evidence="3 6" id="KW-0479">Metal-binding</keyword>
<evidence type="ECO:0000256" key="2">
    <source>
        <dbReference type="ARBA" id="ARBA00011062"/>
    </source>
</evidence>
<feature type="binding site" evidence="6">
    <location>
        <position position="8"/>
    </location>
    <ligand>
        <name>a divalent metal cation</name>
        <dbReference type="ChEBI" id="CHEBI:60240"/>
    </ligand>
</feature>
<evidence type="ECO:0000256" key="3">
    <source>
        <dbReference type="ARBA" id="ARBA00022723"/>
    </source>
</evidence>
<evidence type="ECO:0000259" key="7">
    <source>
        <dbReference type="Pfam" id="PF01975"/>
    </source>
</evidence>
<comment type="similarity">
    <text evidence="2 6">Belongs to the SurE nucleotidase family.</text>
</comment>
<dbReference type="GO" id="GO:0008253">
    <property type="term" value="F:5'-nucleotidase activity"/>
    <property type="evidence" value="ECO:0007669"/>
    <property type="project" value="UniProtKB-UniRule"/>
</dbReference>
<dbReference type="InterPro" id="IPR002828">
    <property type="entry name" value="SurE-like_Pase/nucleotidase"/>
</dbReference>
<protein>
    <recommendedName>
        <fullName evidence="6">5'-nucleotidase SurE</fullName>
        <ecNumber evidence="6">3.1.3.5</ecNumber>
    </recommendedName>
    <alternativeName>
        <fullName evidence="6">Nucleoside 5'-monophosphate phosphohydrolase</fullName>
    </alternativeName>
</protein>
<comment type="subcellular location">
    <subcellularLocation>
        <location evidence="6">Cytoplasm</location>
    </subcellularLocation>
</comment>
<dbReference type="InterPro" id="IPR030048">
    <property type="entry name" value="SurE"/>
</dbReference>
<feature type="binding site" evidence="6">
    <location>
        <position position="40"/>
    </location>
    <ligand>
        <name>a divalent metal cation</name>
        <dbReference type="ChEBI" id="CHEBI:60240"/>
    </ligand>
</feature>
<keyword evidence="9" id="KW-1185">Reference proteome</keyword>
<dbReference type="OrthoDB" id="9780815at2"/>
<reference evidence="9" key="1">
    <citation type="submission" date="2016-10" db="EMBL/GenBank/DDBJ databases">
        <authorList>
            <person name="Varghese N."/>
            <person name="Submissions S."/>
        </authorList>
    </citation>
    <scope>NUCLEOTIDE SEQUENCE [LARGE SCALE GENOMIC DNA]</scope>
    <source>
        <strain evidence="9">KHC7</strain>
    </source>
</reference>
<dbReference type="SUPFAM" id="SSF64167">
    <property type="entry name" value="SurE-like"/>
    <property type="match status" value="1"/>
</dbReference>
<feature type="binding site" evidence="6">
    <location>
        <position position="9"/>
    </location>
    <ligand>
        <name>a divalent metal cation</name>
        <dbReference type="ChEBI" id="CHEBI:60240"/>
    </ligand>
</feature>
<dbReference type="AlphaFoldDB" id="A0A1G7Q8K1"/>
<dbReference type="InterPro" id="IPR036523">
    <property type="entry name" value="SurE-like_sf"/>
</dbReference>
<dbReference type="HAMAP" id="MF_00060">
    <property type="entry name" value="SurE"/>
    <property type="match status" value="1"/>
</dbReference>
<evidence type="ECO:0000313" key="9">
    <source>
        <dbReference type="Proteomes" id="UP000199355"/>
    </source>
</evidence>
<comment type="catalytic activity">
    <reaction evidence="1 6">
        <text>a ribonucleoside 5'-phosphate + H2O = a ribonucleoside + phosphate</text>
        <dbReference type="Rhea" id="RHEA:12484"/>
        <dbReference type="ChEBI" id="CHEBI:15377"/>
        <dbReference type="ChEBI" id="CHEBI:18254"/>
        <dbReference type="ChEBI" id="CHEBI:43474"/>
        <dbReference type="ChEBI" id="CHEBI:58043"/>
        <dbReference type="EC" id="3.1.3.5"/>
    </reaction>
</comment>
<dbReference type="STRING" id="571438.SAMN05192586_1206"/>
<dbReference type="GO" id="GO:0046872">
    <property type="term" value="F:metal ion binding"/>
    <property type="evidence" value="ECO:0007669"/>
    <property type="project" value="UniProtKB-UniRule"/>
</dbReference>
<evidence type="ECO:0000256" key="5">
    <source>
        <dbReference type="ARBA" id="ARBA00022801"/>
    </source>
</evidence>
<dbReference type="Proteomes" id="UP000199355">
    <property type="component" value="Unassembled WGS sequence"/>
</dbReference>
<evidence type="ECO:0000256" key="1">
    <source>
        <dbReference type="ARBA" id="ARBA00000815"/>
    </source>
</evidence>
<evidence type="ECO:0000256" key="6">
    <source>
        <dbReference type="HAMAP-Rule" id="MF_00060"/>
    </source>
</evidence>
<keyword evidence="4 6" id="KW-0547">Nucleotide-binding</keyword>
<comment type="function">
    <text evidence="6">Nucleotidase that shows phosphatase activity on nucleoside 5'-monophosphates.</text>
</comment>
<gene>
    <name evidence="6" type="primary">surE</name>
    <name evidence="8" type="ORF">SAMN05192586_1206</name>
</gene>
<keyword evidence="6" id="KW-0963">Cytoplasm</keyword>
<evidence type="ECO:0000313" key="8">
    <source>
        <dbReference type="EMBL" id="SDF94852.1"/>
    </source>
</evidence>
<dbReference type="EC" id="3.1.3.5" evidence="6"/>
<name>A0A1G7Q8K1_9BACT</name>
<dbReference type="GO" id="GO:0005737">
    <property type="term" value="C:cytoplasm"/>
    <property type="evidence" value="ECO:0007669"/>
    <property type="project" value="UniProtKB-SubCell"/>
</dbReference>
<dbReference type="RefSeq" id="WP_092154961.1">
    <property type="nucleotide sequence ID" value="NZ_FNBX01000020.1"/>
</dbReference>
<dbReference type="GO" id="GO:0000166">
    <property type="term" value="F:nucleotide binding"/>
    <property type="evidence" value="ECO:0007669"/>
    <property type="project" value="UniProtKB-KW"/>
</dbReference>
<dbReference type="PANTHER" id="PTHR30457">
    <property type="entry name" value="5'-NUCLEOTIDASE SURE"/>
    <property type="match status" value="1"/>
</dbReference>